<evidence type="ECO:0000313" key="2">
    <source>
        <dbReference type="Proteomes" id="UP000299102"/>
    </source>
</evidence>
<dbReference type="AlphaFoldDB" id="A0A4C1X9Q1"/>
<accession>A0A4C1X9Q1</accession>
<evidence type="ECO:0000313" key="1">
    <source>
        <dbReference type="EMBL" id="GBP58957.1"/>
    </source>
</evidence>
<proteinExistence type="predicted"/>
<name>A0A4C1X9Q1_EUMVA</name>
<sequence>MKKNGKKIDTTITFGEIDTVIEIDDMRRTTSFTQLKRQPEPTAVRPHDGAPPRKPALRISFTVASQYKFLRWVGKMMYSVSMFRCVHCNRSFTSGGRSTNATDAHFFLVFSLRGEGYKKRVRGVCPPYTDQKTPESTCRTVVVLSSNCTRALMTSSKTAWRHKECQRREKSFKPFRVTTT</sequence>
<protein>
    <submittedName>
        <fullName evidence="1">Uncharacterized protein</fullName>
    </submittedName>
</protein>
<keyword evidence="2" id="KW-1185">Reference proteome</keyword>
<dbReference type="EMBL" id="BGZK01000749">
    <property type="protein sequence ID" value="GBP58957.1"/>
    <property type="molecule type" value="Genomic_DNA"/>
</dbReference>
<comment type="caution">
    <text evidence="1">The sequence shown here is derived from an EMBL/GenBank/DDBJ whole genome shotgun (WGS) entry which is preliminary data.</text>
</comment>
<organism evidence="1 2">
    <name type="scientific">Eumeta variegata</name>
    <name type="common">Bagworm moth</name>
    <name type="synonym">Eumeta japonica</name>
    <dbReference type="NCBI Taxonomy" id="151549"/>
    <lineage>
        <taxon>Eukaryota</taxon>
        <taxon>Metazoa</taxon>
        <taxon>Ecdysozoa</taxon>
        <taxon>Arthropoda</taxon>
        <taxon>Hexapoda</taxon>
        <taxon>Insecta</taxon>
        <taxon>Pterygota</taxon>
        <taxon>Neoptera</taxon>
        <taxon>Endopterygota</taxon>
        <taxon>Lepidoptera</taxon>
        <taxon>Glossata</taxon>
        <taxon>Ditrysia</taxon>
        <taxon>Tineoidea</taxon>
        <taxon>Psychidae</taxon>
        <taxon>Oiketicinae</taxon>
        <taxon>Eumeta</taxon>
    </lineage>
</organism>
<reference evidence="1 2" key="1">
    <citation type="journal article" date="2019" name="Commun. Biol.">
        <title>The bagworm genome reveals a unique fibroin gene that provides high tensile strength.</title>
        <authorList>
            <person name="Kono N."/>
            <person name="Nakamura H."/>
            <person name="Ohtoshi R."/>
            <person name="Tomita M."/>
            <person name="Numata K."/>
            <person name="Arakawa K."/>
        </authorList>
    </citation>
    <scope>NUCLEOTIDE SEQUENCE [LARGE SCALE GENOMIC DNA]</scope>
</reference>
<dbReference type="Proteomes" id="UP000299102">
    <property type="component" value="Unassembled WGS sequence"/>
</dbReference>
<gene>
    <name evidence="1" type="ORF">EVAR_97330_1</name>
</gene>